<organism evidence="1 2">
    <name type="scientific">Levilactobacillus brevis</name>
    <name type="common">Lactobacillus brevis</name>
    <dbReference type="NCBI Taxonomy" id="1580"/>
    <lineage>
        <taxon>Bacteria</taxon>
        <taxon>Bacillati</taxon>
        <taxon>Bacillota</taxon>
        <taxon>Bacilli</taxon>
        <taxon>Lactobacillales</taxon>
        <taxon>Lactobacillaceae</taxon>
        <taxon>Levilactobacillus</taxon>
    </lineage>
</organism>
<proteinExistence type="predicted"/>
<dbReference type="Gene3D" id="3.90.190.10">
    <property type="entry name" value="Protein tyrosine phosphatase superfamily"/>
    <property type="match status" value="1"/>
</dbReference>
<dbReference type="InterPro" id="IPR029021">
    <property type="entry name" value="Prot-tyrosine_phosphatase-like"/>
</dbReference>
<name>A0A2A3U0V5_LEVBR</name>
<comment type="caution">
    <text evidence="1">The sequence shown here is derived from an EMBL/GenBank/DDBJ whole genome shotgun (WGS) entry which is preliminary data.</text>
</comment>
<dbReference type="GO" id="GO:0004721">
    <property type="term" value="F:phosphoprotein phosphatase activity"/>
    <property type="evidence" value="ECO:0007669"/>
    <property type="project" value="InterPro"/>
</dbReference>
<dbReference type="EMBL" id="NVYO01000001">
    <property type="protein sequence ID" value="PBQ24657.1"/>
    <property type="molecule type" value="Genomic_DNA"/>
</dbReference>
<dbReference type="SUPFAM" id="SSF52799">
    <property type="entry name" value="(Phosphotyrosine protein) phosphatases II"/>
    <property type="match status" value="1"/>
</dbReference>
<evidence type="ECO:0000313" key="1">
    <source>
        <dbReference type="EMBL" id="PBQ24657.1"/>
    </source>
</evidence>
<dbReference type="AlphaFoldDB" id="A0A2A3U0V5"/>
<sequence>MYQTRGGDCDMNKRTSTLVTALLLATTLGWQQPLMNVSAATHAKTTKTVKTAGATNTKATKAKAIKSTATHIKLQGASNARDLGGYVNQHGKKIKVHRLIRANSLSHLTKADQTKLVKTYHVATDVDLRTTTEQKQSPDVHMAGVKLVKANVFKSFGAFPDFSKKGAGAKMMEKSYHDAVTTAQGRKAYKSLFHQLLINPKGKAVLWHCSAGKDRAGMGTALVLSALKFDKKAIAQDYLKSNTYLAQTNKENLQKMEAGWKAQGKEVTPIVVENFKAQNAVKMAYLNTMYKAIDAKYGNMDNFLHKGLGLSNTQLKQLQANYLTSAK</sequence>
<dbReference type="Pfam" id="PF13350">
    <property type="entry name" value="Y_phosphatase3"/>
    <property type="match status" value="1"/>
</dbReference>
<dbReference type="InterPro" id="IPR026893">
    <property type="entry name" value="Tyr/Ser_Pase_IphP-type"/>
</dbReference>
<protein>
    <submittedName>
        <fullName evidence="1">Protein tyrosine phosphatase</fullName>
    </submittedName>
</protein>
<dbReference type="Proteomes" id="UP000217918">
    <property type="component" value="Unassembled WGS sequence"/>
</dbReference>
<reference evidence="1 2" key="1">
    <citation type="submission" date="2017-09" db="EMBL/GenBank/DDBJ databases">
        <title>Genome sequence of Lactobacillus brevis D7.</title>
        <authorList>
            <person name="Kwon M.-S."/>
            <person name="Lim S.K."/>
            <person name="Choi H.-J."/>
        </authorList>
    </citation>
    <scope>NUCLEOTIDE SEQUENCE [LARGE SCALE GENOMIC DNA]</scope>
    <source>
        <strain evidence="1 2">D7</strain>
    </source>
</reference>
<gene>
    <name evidence="1" type="ORF">CNR29_11760</name>
</gene>
<accession>A0A2A3U0V5</accession>
<evidence type="ECO:0000313" key="2">
    <source>
        <dbReference type="Proteomes" id="UP000217918"/>
    </source>
</evidence>